<evidence type="ECO:0000313" key="2">
    <source>
        <dbReference type="Proteomes" id="UP000321204"/>
    </source>
</evidence>
<dbReference type="OrthoDB" id="573997at2"/>
<dbReference type="EMBL" id="CP042433">
    <property type="protein sequence ID" value="QEC54544.1"/>
    <property type="molecule type" value="Genomic_DNA"/>
</dbReference>
<reference evidence="1 2" key="1">
    <citation type="journal article" date="2015" name="Int. J. Syst. Evol. Microbiol.">
        <title>Flavisolibacter ginsenosidimutans sp. nov., with ginsenoside-converting activity isolated from soil used for cultivating ginseng.</title>
        <authorList>
            <person name="Zhao Y."/>
            <person name="Liu Q."/>
            <person name="Kang M.S."/>
            <person name="Jin F."/>
            <person name="Yu H."/>
            <person name="Im W.T."/>
        </authorList>
    </citation>
    <scope>NUCLEOTIDE SEQUENCE [LARGE SCALE GENOMIC DNA]</scope>
    <source>
        <strain evidence="1 2">Gsoil 636</strain>
    </source>
</reference>
<name>A0A5B8UDA2_9BACT</name>
<dbReference type="KEGG" id="fgg:FSB75_01045"/>
<organism evidence="1 2">
    <name type="scientific">Flavisolibacter ginsenosidimutans</name>
    <dbReference type="NCBI Taxonomy" id="661481"/>
    <lineage>
        <taxon>Bacteria</taxon>
        <taxon>Pseudomonadati</taxon>
        <taxon>Bacteroidota</taxon>
        <taxon>Chitinophagia</taxon>
        <taxon>Chitinophagales</taxon>
        <taxon>Chitinophagaceae</taxon>
        <taxon>Flavisolibacter</taxon>
    </lineage>
</organism>
<proteinExistence type="predicted"/>
<dbReference type="Proteomes" id="UP000321204">
    <property type="component" value="Chromosome"/>
</dbReference>
<accession>A0A5B8UDA2</accession>
<gene>
    <name evidence="1" type="ORF">FSB75_01045</name>
</gene>
<dbReference type="AlphaFoldDB" id="A0A5B8UDA2"/>
<keyword evidence="2" id="KW-1185">Reference proteome</keyword>
<sequence>MPEKKQWIVVTSGDQSLNDIAKELEKKGFTIDSKLEAIGQIVGTGTEDMKTQAMKIKGVSSIEPSHEINIGPPNSDLTW</sequence>
<dbReference type="RefSeq" id="WP_146781573.1">
    <property type="nucleotide sequence ID" value="NZ_BAABIO010000006.1"/>
</dbReference>
<evidence type="ECO:0000313" key="1">
    <source>
        <dbReference type="EMBL" id="QEC54544.1"/>
    </source>
</evidence>
<evidence type="ECO:0008006" key="3">
    <source>
        <dbReference type="Google" id="ProtNLM"/>
    </source>
</evidence>
<protein>
    <recommendedName>
        <fullName evidence="3">Ketohydroxyglutarate aldolase</fullName>
    </recommendedName>
</protein>